<name>A0ABT8RGV1_9BACT</name>
<dbReference type="RefSeq" id="WP_302042141.1">
    <property type="nucleotide sequence ID" value="NZ_JAUKPO010000053.1"/>
</dbReference>
<dbReference type="Proteomes" id="UP001168528">
    <property type="component" value="Unassembled WGS sequence"/>
</dbReference>
<keyword evidence="2" id="KW-1185">Reference proteome</keyword>
<dbReference type="EMBL" id="JAUKPO010000053">
    <property type="protein sequence ID" value="MDO1451342.1"/>
    <property type="molecule type" value="Genomic_DNA"/>
</dbReference>
<proteinExistence type="predicted"/>
<comment type="caution">
    <text evidence="1">The sequence shown here is derived from an EMBL/GenBank/DDBJ whole genome shotgun (WGS) entry which is preliminary data.</text>
</comment>
<evidence type="ECO:0008006" key="3">
    <source>
        <dbReference type="Google" id="ProtNLM"/>
    </source>
</evidence>
<evidence type="ECO:0000313" key="2">
    <source>
        <dbReference type="Proteomes" id="UP001168528"/>
    </source>
</evidence>
<dbReference type="PROSITE" id="PS51257">
    <property type="entry name" value="PROKAR_LIPOPROTEIN"/>
    <property type="match status" value="1"/>
</dbReference>
<organism evidence="1 2">
    <name type="scientific">Rhodocytophaga aerolata</name>
    <dbReference type="NCBI Taxonomy" id="455078"/>
    <lineage>
        <taxon>Bacteria</taxon>
        <taxon>Pseudomonadati</taxon>
        <taxon>Bacteroidota</taxon>
        <taxon>Cytophagia</taxon>
        <taxon>Cytophagales</taxon>
        <taxon>Rhodocytophagaceae</taxon>
        <taxon>Rhodocytophaga</taxon>
    </lineage>
</organism>
<reference evidence="1" key="1">
    <citation type="submission" date="2023-07" db="EMBL/GenBank/DDBJ databases">
        <title>The genome sequence of Rhodocytophaga aerolata KACC 12507.</title>
        <authorList>
            <person name="Zhang X."/>
        </authorList>
    </citation>
    <scope>NUCLEOTIDE SEQUENCE</scope>
    <source>
        <strain evidence="1">KACC 12507</strain>
    </source>
</reference>
<sequence length="193" mass="21791">MFKLSIFSSFSFLLLLLTIISCNPIKELIHGPTFDLVPKITPKPGRIYPNIIDSQLGNRVDSLILVLHFEDGDGDLGLSSDDRETNPHFRQYNPDGSENKYWYNYFAKAYRKVNGQFVEVIIGAKSVTYSGAFPPLKADGKPGPIEGDLEYSIYYPLKSTPANDTVRFEIQLVDRALNESNIILTEPMIVNRK</sequence>
<protein>
    <recommendedName>
        <fullName evidence="3">Lipoprotein</fullName>
    </recommendedName>
</protein>
<accession>A0ABT8RGV1</accession>
<evidence type="ECO:0000313" key="1">
    <source>
        <dbReference type="EMBL" id="MDO1451342.1"/>
    </source>
</evidence>
<gene>
    <name evidence="1" type="ORF">Q0590_34020</name>
</gene>